<evidence type="ECO:0000259" key="1">
    <source>
        <dbReference type="Pfam" id="PF23544"/>
    </source>
</evidence>
<dbReference type="Pfam" id="PF23544">
    <property type="entry name" value="AtuA_ferredoxin"/>
    <property type="match status" value="1"/>
</dbReference>
<protein>
    <recommendedName>
        <fullName evidence="1">AtuA-like ferredoxin-fold domain-containing protein</fullName>
    </recommendedName>
</protein>
<reference evidence="2 3" key="1">
    <citation type="submission" date="2017-08" db="EMBL/GenBank/DDBJ databases">
        <title>WGS of Clinical strains of the CDC Group NO-1 linked to zoonotic infections in humans.</title>
        <authorList>
            <person name="Bernier A.-M."/>
            <person name="Bernard K."/>
        </authorList>
    </citation>
    <scope>NUCLEOTIDE SEQUENCE [LARGE SCALE GENOMIC DNA]</scope>
    <source>
        <strain evidence="2 3">NML120219</strain>
    </source>
</reference>
<dbReference type="AlphaFoldDB" id="A0A2A2AWF0"/>
<proteinExistence type="predicted"/>
<dbReference type="EMBL" id="NSJE01000018">
    <property type="protein sequence ID" value="PAT42156.1"/>
    <property type="molecule type" value="Genomic_DNA"/>
</dbReference>
<sequence length="122" mass="13592">MTTMTVPLYRLAHGRTGDKGNRCNISVIAWHPMFWPLLCEQVTQEAVAKQFAHRQPSRVTRYLLPRLHAMNFVLDDVLDGGVNDALNLDSHGKSLSFLLLDLPVQIPASWAAWLAGPCPTEA</sequence>
<dbReference type="PANTHER" id="PTHR47708:SF2">
    <property type="entry name" value="SI:CH73-132F6.5"/>
    <property type="match status" value="1"/>
</dbReference>
<organism evidence="2 3">
    <name type="scientific">Vandammella animalimorsus</name>
    <dbReference type="NCBI Taxonomy" id="2029117"/>
    <lineage>
        <taxon>Bacteria</taxon>
        <taxon>Pseudomonadati</taxon>
        <taxon>Pseudomonadota</taxon>
        <taxon>Betaproteobacteria</taxon>
        <taxon>Burkholderiales</taxon>
        <taxon>Comamonadaceae</taxon>
        <taxon>Vandammella</taxon>
    </lineage>
</organism>
<dbReference type="PANTHER" id="PTHR47708">
    <property type="match status" value="1"/>
</dbReference>
<evidence type="ECO:0000313" key="3">
    <source>
        <dbReference type="Proteomes" id="UP000218439"/>
    </source>
</evidence>
<dbReference type="Proteomes" id="UP000218439">
    <property type="component" value="Unassembled WGS sequence"/>
</dbReference>
<name>A0A2A2AWF0_9BURK</name>
<evidence type="ECO:0000313" key="2">
    <source>
        <dbReference type="EMBL" id="PAT42156.1"/>
    </source>
</evidence>
<feature type="domain" description="AtuA-like ferredoxin-fold" evidence="1">
    <location>
        <begin position="6"/>
        <end position="104"/>
    </location>
</feature>
<gene>
    <name evidence="2" type="ORF">CK621_10830</name>
</gene>
<comment type="caution">
    <text evidence="2">The sequence shown here is derived from an EMBL/GenBank/DDBJ whole genome shotgun (WGS) entry which is preliminary data.</text>
</comment>
<dbReference type="InterPro" id="IPR056362">
    <property type="entry name" value="AtuA-like_ferredoxin_dom"/>
</dbReference>
<dbReference type="RefSeq" id="WP_095552410.1">
    <property type="nucleotide sequence ID" value="NZ_NSJE01000018.1"/>
</dbReference>
<accession>A0A2A2AWF0</accession>